<dbReference type="InterPro" id="IPR001254">
    <property type="entry name" value="Trypsin_dom"/>
</dbReference>
<organism evidence="2 3">
    <name type="scientific">Dreissena polymorpha</name>
    <name type="common">Zebra mussel</name>
    <name type="synonym">Mytilus polymorpha</name>
    <dbReference type="NCBI Taxonomy" id="45954"/>
    <lineage>
        <taxon>Eukaryota</taxon>
        <taxon>Metazoa</taxon>
        <taxon>Spiralia</taxon>
        <taxon>Lophotrochozoa</taxon>
        <taxon>Mollusca</taxon>
        <taxon>Bivalvia</taxon>
        <taxon>Autobranchia</taxon>
        <taxon>Heteroconchia</taxon>
        <taxon>Euheterodonta</taxon>
        <taxon>Imparidentia</taxon>
        <taxon>Neoheterodontei</taxon>
        <taxon>Myida</taxon>
        <taxon>Dreissenoidea</taxon>
        <taxon>Dreissenidae</taxon>
        <taxon>Dreissena</taxon>
    </lineage>
</organism>
<reference evidence="2" key="2">
    <citation type="submission" date="2020-11" db="EMBL/GenBank/DDBJ databases">
        <authorList>
            <person name="McCartney M.A."/>
            <person name="Auch B."/>
            <person name="Kono T."/>
            <person name="Mallez S."/>
            <person name="Becker A."/>
            <person name="Gohl D.M."/>
            <person name="Silverstein K.A.T."/>
            <person name="Koren S."/>
            <person name="Bechman K.B."/>
            <person name="Herman A."/>
            <person name="Abrahante J.E."/>
            <person name="Garbe J."/>
        </authorList>
    </citation>
    <scope>NUCLEOTIDE SEQUENCE</scope>
    <source>
        <strain evidence="2">Duluth1</strain>
        <tissue evidence="2">Whole animal</tissue>
    </source>
</reference>
<protein>
    <recommendedName>
        <fullName evidence="1">Peptidase S1 domain-containing protein</fullName>
    </recommendedName>
</protein>
<dbReference type="GO" id="GO:0004252">
    <property type="term" value="F:serine-type endopeptidase activity"/>
    <property type="evidence" value="ECO:0007669"/>
    <property type="project" value="InterPro"/>
</dbReference>
<feature type="domain" description="Peptidase S1" evidence="1">
    <location>
        <begin position="210"/>
        <end position="343"/>
    </location>
</feature>
<sequence>MSGTDPRQRMEPRLIKEISKEISTEFSMLRIYLGFTEAQFARLKHAYRNMDDQIFAMLNAWHNVVVRCGENPRHLLAAALDDCENRYLAVTKLVTPTELDGLKRREREPCEETKKLIEEINFSVPGDMAGAGPIFNVGAPNSVNVFPGGNFTNHGELSLGSKYPGFSRSSGADSNPKYGNFKKSYDDSLTQTMVGIYYNMMESVGAIIAHNGHVFGTGFRVGSKYIMTARHVISDILDPYRSGRITEQYLQDAYISFSDIPTVPSVVTYKLKQVCYSNEKLDIAIMEILNPDQRLPNKLPLRSDNLPDIEYVSLFGYGHPNNQGKHWEPRCPIIYPNFECLRSALAFKEQHHQYFIQNLDLDHVNRIRRQDKNPAAVVEKGYLGYDEQHKLLIHALLEDGASGSPMLACVNPAAGIVQVVGVFTHGIPEFYFCLNDTGKSIIPNELRFEAGARMTFIFQDMCREHFSLAQDIFT</sequence>
<reference evidence="2" key="1">
    <citation type="journal article" date="2019" name="bioRxiv">
        <title>The Genome of the Zebra Mussel, Dreissena polymorpha: A Resource for Invasive Species Research.</title>
        <authorList>
            <person name="McCartney M.A."/>
            <person name="Auch B."/>
            <person name="Kono T."/>
            <person name="Mallez S."/>
            <person name="Zhang Y."/>
            <person name="Obille A."/>
            <person name="Becker A."/>
            <person name="Abrahante J.E."/>
            <person name="Garbe J."/>
            <person name="Badalamenti J.P."/>
            <person name="Herman A."/>
            <person name="Mangelson H."/>
            <person name="Liachko I."/>
            <person name="Sullivan S."/>
            <person name="Sone E.D."/>
            <person name="Koren S."/>
            <person name="Silverstein K.A.T."/>
            <person name="Beckman K.B."/>
            <person name="Gohl D.M."/>
        </authorList>
    </citation>
    <scope>NUCLEOTIDE SEQUENCE</scope>
    <source>
        <strain evidence="2">Duluth1</strain>
        <tissue evidence="2">Whole animal</tissue>
    </source>
</reference>
<evidence type="ECO:0000313" key="2">
    <source>
        <dbReference type="EMBL" id="KAH3711146.1"/>
    </source>
</evidence>
<evidence type="ECO:0000313" key="3">
    <source>
        <dbReference type="Proteomes" id="UP000828390"/>
    </source>
</evidence>
<comment type="caution">
    <text evidence="2">The sequence shown here is derived from an EMBL/GenBank/DDBJ whole genome shotgun (WGS) entry which is preliminary data.</text>
</comment>
<dbReference type="InterPro" id="IPR011029">
    <property type="entry name" value="DEATH-like_dom_sf"/>
</dbReference>
<dbReference type="SUPFAM" id="SSF50494">
    <property type="entry name" value="Trypsin-like serine proteases"/>
    <property type="match status" value="1"/>
</dbReference>
<dbReference type="CDD" id="cd01670">
    <property type="entry name" value="Death"/>
    <property type="match status" value="1"/>
</dbReference>
<dbReference type="PANTHER" id="PTHR14389">
    <property type="entry name" value="SI:CH1073-475A24.1"/>
    <property type="match status" value="1"/>
</dbReference>
<dbReference type="Proteomes" id="UP000828390">
    <property type="component" value="Unassembled WGS sequence"/>
</dbReference>
<evidence type="ECO:0000259" key="1">
    <source>
        <dbReference type="Pfam" id="PF00089"/>
    </source>
</evidence>
<dbReference type="GO" id="GO:0006508">
    <property type="term" value="P:proteolysis"/>
    <property type="evidence" value="ECO:0007669"/>
    <property type="project" value="InterPro"/>
</dbReference>
<dbReference type="EMBL" id="JAIWYP010000014">
    <property type="protein sequence ID" value="KAH3711146.1"/>
    <property type="molecule type" value="Genomic_DNA"/>
</dbReference>
<dbReference type="PANTHER" id="PTHR14389:SF3">
    <property type="entry name" value="PROTEIN FAM111A-LIKE"/>
    <property type="match status" value="1"/>
</dbReference>
<dbReference type="InterPro" id="IPR043504">
    <property type="entry name" value="Peptidase_S1_PA_chymotrypsin"/>
</dbReference>
<dbReference type="AlphaFoldDB" id="A0A9D3Z5I2"/>
<dbReference type="InterPro" id="IPR009003">
    <property type="entry name" value="Peptidase_S1_PA"/>
</dbReference>
<dbReference type="SUPFAM" id="SSF47986">
    <property type="entry name" value="DEATH domain"/>
    <property type="match status" value="1"/>
</dbReference>
<gene>
    <name evidence="2" type="ORF">DPMN_070646</name>
</gene>
<accession>A0A9D3Z5I2</accession>
<dbReference type="Gene3D" id="2.40.10.10">
    <property type="entry name" value="Trypsin-like serine proteases"/>
    <property type="match status" value="1"/>
</dbReference>
<proteinExistence type="predicted"/>
<dbReference type="OrthoDB" id="6161244at2759"/>
<keyword evidence="3" id="KW-1185">Reference proteome</keyword>
<dbReference type="Gene3D" id="1.10.533.10">
    <property type="entry name" value="Death Domain, Fas"/>
    <property type="match status" value="1"/>
</dbReference>
<name>A0A9D3Z5I2_DREPO</name>
<dbReference type="Pfam" id="PF00089">
    <property type="entry name" value="Trypsin"/>
    <property type="match status" value="1"/>
</dbReference>